<comment type="caution">
    <text evidence="7">The sequence shown here is derived from an EMBL/GenBank/DDBJ whole genome shotgun (WGS) entry which is preliminary data.</text>
</comment>
<feature type="region of interest" description="Disordered" evidence="5">
    <location>
        <begin position="349"/>
        <end position="375"/>
    </location>
</feature>
<dbReference type="EMBL" id="JAVRRL010000061">
    <property type="protein sequence ID" value="KAK5109639.1"/>
    <property type="molecule type" value="Genomic_DNA"/>
</dbReference>
<reference evidence="7" key="1">
    <citation type="submission" date="2023-08" db="EMBL/GenBank/DDBJ databases">
        <title>Black Yeasts Isolated from many extreme environments.</title>
        <authorList>
            <person name="Coleine C."/>
            <person name="Stajich J.E."/>
            <person name="Selbmann L."/>
        </authorList>
    </citation>
    <scope>NUCLEOTIDE SEQUENCE</scope>
    <source>
        <strain evidence="7">CCFEE 5401</strain>
    </source>
</reference>
<keyword evidence="4 6" id="KW-0472">Membrane</keyword>
<feature type="transmembrane region" description="Helical" evidence="6">
    <location>
        <begin position="20"/>
        <end position="39"/>
    </location>
</feature>
<feature type="transmembrane region" description="Helical" evidence="6">
    <location>
        <begin position="217"/>
        <end position="241"/>
    </location>
</feature>
<accession>A0AAN7YE94</accession>
<gene>
    <name evidence="7" type="ORF">LTR62_006876</name>
</gene>
<keyword evidence="3 6" id="KW-1133">Transmembrane helix</keyword>
<feature type="transmembrane region" description="Helical" evidence="6">
    <location>
        <begin position="261"/>
        <end position="281"/>
    </location>
</feature>
<organism evidence="7 8">
    <name type="scientific">Meristemomyces frigidus</name>
    <dbReference type="NCBI Taxonomy" id="1508187"/>
    <lineage>
        <taxon>Eukaryota</taxon>
        <taxon>Fungi</taxon>
        <taxon>Dikarya</taxon>
        <taxon>Ascomycota</taxon>
        <taxon>Pezizomycotina</taxon>
        <taxon>Dothideomycetes</taxon>
        <taxon>Dothideomycetidae</taxon>
        <taxon>Mycosphaerellales</taxon>
        <taxon>Teratosphaeriaceae</taxon>
        <taxon>Meristemomyces</taxon>
    </lineage>
</organism>
<feature type="transmembrane region" description="Helical" evidence="6">
    <location>
        <begin position="184"/>
        <end position="205"/>
    </location>
</feature>
<comment type="subcellular location">
    <subcellularLocation>
        <location evidence="1">Membrane</location>
        <topology evidence="1">Multi-pass membrane protein</topology>
    </subcellularLocation>
</comment>
<evidence type="ECO:0000256" key="3">
    <source>
        <dbReference type="ARBA" id="ARBA00022989"/>
    </source>
</evidence>
<evidence type="ECO:0000256" key="4">
    <source>
        <dbReference type="ARBA" id="ARBA00023136"/>
    </source>
</evidence>
<dbReference type="Proteomes" id="UP001310890">
    <property type="component" value="Unassembled WGS sequence"/>
</dbReference>
<name>A0AAN7YE94_9PEZI</name>
<dbReference type="Pfam" id="PF04479">
    <property type="entry name" value="RTA1"/>
    <property type="match status" value="1"/>
</dbReference>
<protein>
    <submittedName>
        <fullName evidence="7">Uncharacterized protein</fullName>
    </submittedName>
</protein>
<evidence type="ECO:0000256" key="6">
    <source>
        <dbReference type="SAM" id="Phobius"/>
    </source>
</evidence>
<evidence type="ECO:0000256" key="1">
    <source>
        <dbReference type="ARBA" id="ARBA00004141"/>
    </source>
</evidence>
<dbReference type="PANTHER" id="PTHR31465">
    <property type="entry name" value="PROTEIN RTA1-RELATED"/>
    <property type="match status" value="1"/>
</dbReference>
<dbReference type="PANTHER" id="PTHR31465:SF13">
    <property type="entry name" value="RTA1 DOMAIN PROTEIN-RELATED"/>
    <property type="match status" value="1"/>
</dbReference>
<feature type="compositionally biased region" description="Basic residues" evidence="5">
    <location>
        <begin position="357"/>
        <end position="368"/>
    </location>
</feature>
<keyword evidence="2 6" id="KW-0812">Transmembrane</keyword>
<evidence type="ECO:0000313" key="8">
    <source>
        <dbReference type="Proteomes" id="UP001310890"/>
    </source>
</evidence>
<evidence type="ECO:0000256" key="2">
    <source>
        <dbReference type="ARBA" id="ARBA00022692"/>
    </source>
</evidence>
<evidence type="ECO:0000313" key="7">
    <source>
        <dbReference type="EMBL" id="KAK5109639.1"/>
    </source>
</evidence>
<dbReference type="InterPro" id="IPR007568">
    <property type="entry name" value="RTA1"/>
</dbReference>
<dbReference type="AlphaFoldDB" id="A0AAN7YE94"/>
<evidence type="ECO:0000256" key="5">
    <source>
        <dbReference type="SAM" id="MobiDB-lite"/>
    </source>
</evidence>
<dbReference type="GO" id="GO:0016020">
    <property type="term" value="C:membrane"/>
    <property type="evidence" value="ECO:0007669"/>
    <property type="project" value="UniProtKB-SubCell"/>
</dbReference>
<proteinExistence type="predicted"/>
<feature type="transmembrane region" description="Helical" evidence="6">
    <location>
        <begin position="140"/>
        <end position="164"/>
    </location>
</feature>
<sequence length="375" mass="42078">MSGARGVQGTDNAYIYQPSHVLPIVFAILVGLSLLVHIYQNFRYKCWRVTFWMFWGGTVCKQTNSNLGADSDRSSRVFTVTAGWICRAIGSYNTASRSLYIAQTVFIYAGPPIYSAAEYNVLSRLMLYLPMYAPLNPNHVLLFFIYLGAAVEALATAGAAYVATNHSGDISIYITGGKLLSGSLLLQAVIETIFISMVALIHYRASRDRMLTPNMRTLCIMLYGTSSFVLARCIARAIQAFGTETVTSCSALCRVLLFHEWFLYVFEAAPMVAYTYWVNVVHPGRLLPVDKNCYLDLDGITERRGPGWVDKRSRSTRWIDLLDSRGMLGGERTREAFWLRPNDWPIAGTVGSSRSHADKHKRTHQTSSRRRDGME</sequence>